<dbReference type="InterPro" id="IPR029030">
    <property type="entry name" value="Caspase-like_dom_sf"/>
</dbReference>
<dbReference type="PANTHER" id="PTHR22576">
    <property type="entry name" value="MUCOSA ASSOCIATED LYMPHOID TISSUE LYMPHOMA TRANSLOCATION PROTEIN 1/PARACASPASE"/>
    <property type="match status" value="1"/>
</dbReference>
<reference evidence="5" key="1">
    <citation type="journal article" date="2021" name="ISME J.">
        <title>Evolutionary origin and ecological implication of a unique nif island in free-living Bradyrhizobium lineages.</title>
        <authorList>
            <person name="Tao J."/>
        </authorList>
    </citation>
    <scope>NUCLEOTIDE SEQUENCE [LARGE SCALE GENOMIC DNA]</scope>
    <source>
        <strain evidence="5">SZCCT0434</strain>
    </source>
</reference>
<dbReference type="PROSITE" id="PS50208">
    <property type="entry name" value="CASPASE_P20"/>
    <property type="match status" value="1"/>
</dbReference>
<dbReference type="InterPro" id="IPR011600">
    <property type="entry name" value="Pept_C14_caspase"/>
</dbReference>
<feature type="region of interest" description="Disordered" evidence="1">
    <location>
        <begin position="382"/>
        <end position="417"/>
    </location>
</feature>
<organism evidence="4 5">
    <name type="scientific">Bradyrhizobium jicamae</name>
    <dbReference type="NCBI Taxonomy" id="280332"/>
    <lineage>
        <taxon>Bacteria</taxon>
        <taxon>Pseudomonadati</taxon>
        <taxon>Pseudomonadota</taxon>
        <taxon>Alphaproteobacteria</taxon>
        <taxon>Hyphomicrobiales</taxon>
        <taxon>Nitrobacteraceae</taxon>
        <taxon>Bradyrhizobium</taxon>
    </lineage>
</organism>
<protein>
    <submittedName>
        <fullName evidence="4">Caspase family protein</fullName>
    </submittedName>
</protein>
<feature type="compositionally biased region" description="Polar residues" evidence="1">
    <location>
        <begin position="406"/>
        <end position="417"/>
    </location>
</feature>
<dbReference type="RefSeq" id="WP_212494995.1">
    <property type="nucleotide sequence ID" value="NZ_JAFCJH010000060.1"/>
</dbReference>
<dbReference type="Proteomes" id="UP001315278">
    <property type="component" value="Unassembled WGS sequence"/>
</dbReference>
<name>A0ABS5FV37_9BRAD</name>
<dbReference type="InterPro" id="IPR052039">
    <property type="entry name" value="Caspase-related_regulators"/>
</dbReference>
<evidence type="ECO:0000259" key="3">
    <source>
        <dbReference type="PROSITE" id="PS50208"/>
    </source>
</evidence>
<keyword evidence="2" id="KW-0732">Signal</keyword>
<evidence type="ECO:0000256" key="2">
    <source>
        <dbReference type="SAM" id="SignalP"/>
    </source>
</evidence>
<dbReference type="PANTHER" id="PTHR22576:SF37">
    <property type="entry name" value="MUCOSA-ASSOCIATED LYMPHOID TISSUE LYMPHOMA TRANSLOCATION PROTEIN 1"/>
    <property type="match status" value="1"/>
</dbReference>
<feature type="compositionally biased region" description="Polar residues" evidence="1">
    <location>
        <begin position="382"/>
        <end position="393"/>
    </location>
</feature>
<dbReference type="InterPro" id="IPR001309">
    <property type="entry name" value="Pept_C14_p20"/>
</dbReference>
<sequence length="832" mass="88730">MRNPLKVRSRRDSWRAKKAALVLTLFLTMHAGQAWAQDRIALVIGNSQYRKVNQLPNPVNDAADMTESLTRLGFTVKHLNDLDFDGFRRALIEFGKAARTADQAVIFFAGHGVEIDGKNWLIPIDAEVKSAVDVYAEAINLETLIDISITPKTIGLVILDACRTNPFASAKETRTAATPPNPKSKKSVISLVKSEDAARLPEAFGGLAPVEVTDNVLVAYAAAAGTIARDGRGRNSPYSGSLLRHIETPGLEVNYLFRLVHDDVLNETKYQEPSVYGTLSKEEIYLKQGDTSGVASADDDPEALAWQFVRVTNDVATLRRFSDQFPASPHGKEVRERVAQLESAENLAWTIVERQKSVSAYRAFLDLYPYGDRVDQARSTLASLQASAPSDQAETVELPRPPASKYQPNSASVSATRKNPVSVEKAWDVLKSSRDQRLLTDFSEMYPSLRSHRLPADSDFLLAPVNSTEWMLNTAQDEDVNQCFGGHSDACVKAIAKYPEYVQLTFQLCRTKGTNYSCMTRAIEEARKKGLLVSRFTRSELEKTRNKEYRRVASRVQDNVQNIVSNVVSNAVSTSVSNSVSAAVGRAASTAASAAASNAASRAASAAASHAAGKAASLAASNAAGRAASTAASNAAGRAASTAASHAAGRAASTAASNAAGRAASLAASNAAGRAATTAASNAAGRAASTAASTAAAKAASNAASKAAAEAAAQAAANAASNIRVPSDFRLKRDIVPLDVVHNGLQLYRYRYVGDSTYYVGVMAQDVAKRVPAAIDRGPHGYLRVDYGMLGLKLLTFTEWTKIRATEAAHILSTSSEYHDGELSNAAGPSNQ</sequence>
<feature type="signal peptide" evidence="2">
    <location>
        <begin position="1"/>
        <end position="36"/>
    </location>
</feature>
<feature type="chain" id="PRO_5045364045" evidence="2">
    <location>
        <begin position="37"/>
        <end position="832"/>
    </location>
</feature>
<dbReference type="Pfam" id="PF13884">
    <property type="entry name" value="Peptidase_S74"/>
    <property type="match status" value="1"/>
</dbReference>
<dbReference type="Gene3D" id="3.40.50.1460">
    <property type="match status" value="1"/>
</dbReference>
<evidence type="ECO:0000313" key="4">
    <source>
        <dbReference type="EMBL" id="MBR0800704.1"/>
    </source>
</evidence>
<evidence type="ECO:0000256" key="1">
    <source>
        <dbReference type="SAM" id="MobiDB-lite"/>
    </source>
</evidence>
<dbReference type="EMBL" id="JAFCJH010000060">
    <property type="protein sequence ID" value="MBR0800704.1"/>
    <property type="molecule type" value="Genomic_DNA"/>
</dbReference>
<comment type="caution">
    <text evidence="4">The sequence shown here is derived from an EMBL/GenBank/DDBJ whole genome shotgun (WGS) entry which is preliminary data.</text>
</comment>
<proteinExistence type="predicted"/>
<dbReference type="Pfam" id="PF00656">
    <property type="entry name" value="Peptidase_C14"/>
    <property type="match status" value="1"/>
</dbReference>
<feature type="domain" description="Caspase family p20" evidence="3">
    <location>
        <begin position="37"/>
        <end position="114"/>
    </location>
</feature>
<evidence type="ECO:0000313" key="5">
    <source>
        <dbReference type="Proteomes" id="UP001315278"/>
    </source>
</evidence>
<dbReference type="InterPro" id="IPR030392">
    <property type="entry name" value="S74_ICA"/>
</dbReference>
<gene>
    <name evidence="4" type="ORF">JQ615_35620</name>
</gene>
<keyword evidence="5" id="KW-1185">Reference proteome</keyword>
<accession>A0ABS5FV37</accession>
<dbReference type="SUPFAM" id="SSF52129">
    <property type="entry name" value="Caspase-like"/>
    <property type="match status" value="1"/>
</dbReference>